<keyword evidence="3" id="KW-1185">Reference proteome</keyword>
<accession>A0AA38TSN8</accession>
<evidence type="ECO:0000313" key="3">
    <source>
        <dbReference type="Proteomes" id="UP001172457"/>
    </source>
</evidence>
<dbReference type="InterPro" id="IPR054722">
    <property type="entry name" value="PolX-like_BBD"/>
</dbReference>
<dbReference type="Proteomes" id="UP001172457">
    <property type="component" value="Chromosome 3"/>
</dbReference>
<evidence type="ECO:0000313" key="2">
    <source>
        <dbReference type="EMBL" id="KAJ9555968.1"/>
    </source>
</evidence>
<name>A0AA38TSN8_9ASTR</name>
<sequence>MQRVFVYTAKVKKGPKANKYAKGNKPLLAETVTIPDPVKTETSVKTEDVASTPTTPIVSEATEYSVIYVPDDSSFFADLDGPNFMWEKGILYLDSGCSKHMTGNKHVLLDYKEEVGPSVKFGGKGRGITRGYGTLTNGKTTFRRVSYVEGLTHNLLSISQLCDKDHKVSFSKKS</sequence>
<feature type="domain" description="Retrovirus-related Pol polyprotein from transposon TNT 1-94-like beta-barrel" evidence="1">
    <location>
        <begin position="92"/>
        <end position="165"/>
    </location>
</feature>
<comment type="caution">
    <text evidence="2">The sequence shown here is derived from an EMBL/GenBank/DDBJ whole genome shotgun (WGS) entry which is preliminary data.</text>
</comment>
<gene>
    <name evidence="2" type="ORF">OSB04_010582</name>
</gene>
<organism evidence="2 3">
    <name type="scientific">Centaurea solstitialis</name>
    <name type="common">yellow star-thistle</name>
    <dbReference type="NCBI Taxonomy" id="347529"/>
    <lineage>
        <taxon>Eukaryota</taxon>
        <taxon>Viridiplantae</taxon>
        <taxon>Streptophyta</taxon>
        <taxon>Embryophyta</taxon>
        <taxon>Tracheophyta</taxon>
        <taxon>Spermatophyta</taxon>
        <taxon>Magnoliopsida</taxon>
        <taxon>eudicotyledons</taxon>
        <taxon>Gunneridae</taxon>
        <taxon>Pentapetalae</taxon>
        <taxon>asterids</taxon>
        <taxon>campanulids</taxon>
        <taxon>Asterales</taxon>
        <taxon>Asteraceae</taxon>
        <taxon>Carduoideae</taxon>
        <taxon>Cardueae</taxon>
        <taxon>Centaureinae</taxon>
        <taxon>Centaurea</taxon>
    </lineage>
</organism>
<dbReference type="EMBL" id="JARYMX010000003">
    <property type="protein sequence ID" value="KAJ9555968.1"/>
    <property type="molecule type" value="Genomic_DNA"/>
</dbReference>
<proteinExistence type="predicted"/>
<reference evidence="2" key="1">
    <citation type="submission" date="2023-03" db="EMBL/GenBank/DDBJ databases">
        <title>Chromosome-scale reference genome and RAD-based genetic map of yellow starthistle (Centaurea solstitialis) reveal putative structural variation and QTLs associated with invader traits.</title>
        <authorList>
            <person name="Reatini B."/>
            <person name="Cang F.A."/>
            <person name="Jiang Q."/>
            <person name="Mckibben M.T.W."/>
            <person name="Barker M.S."/>
            <person name="Rieseberg L.H."/>
            <person name="Dlugosch K.M."/>
        </authorList>
    </citation>
    <scope>NUCLEOTIDE SEQUENCE</scope>
    <source>
        <strain evidence="2">CAN-66</strain>
        <tissue evidence="2">Leaf</tissue>
    </source>
</reference>
<protein>
    <recommendedName>
        <fullName evidence="1">Retrovirus-related Pol polyprotein from transposon TNT 1-94-like beta-barrel domain-containing protein</fullName>
    </recommendedName>
</protein>
<evidence type="ECO:0000259" key="1">
    <source>
        <dbReference type="Pfam" id="PF22936"/>
    </source>
</evidence>
<dbReference type="AlphaFoldDB" id="A0AA38TSN8"/>
<dbReference type="Pfam" id="PF22936">
    <property type="entry name" value="Pol_BBD"/>
    <property type="match status" value="1"/>
</dbReference>